<evidence type="ECO:0000256" key="5">
    <source>
        <dbReference type="ARBA" id="ARBA00023002"/>
    </source>
</evidence>
<accession>A0A941F6J3</accession>
<dbReference type="InterPro" id="IPR000415">
    <property type="entry name" value="Nitroreductase-like"/>
</dbReference>
<evidence type="ECO:0000256" key="3">
    <source>
        <dbReference type="ARBA" id="ARBA00022630"/>
    </source>
</evidence>
<dbReference type="Gene3D" id="3.40.109.10">
    <property type="entry name" value="NADH Oxidase"/>
    <property type="match status" value="1"/>
</dbReference>
<dbReference type="RefSeq" id="WP_212192342.1">
    <property type="nucleotide sequence ID" value="NZ_JAGTAR010000030.1"/>
</dbReference>
<dbReference type="AlphaFoldDB" id="A0A941F6J3"/>
<evidence type="ECO:0000313" key="9">
    <source>
        <dbReference type="Proteomes" id="UP000679220"/>
    </source>
</evidence>
<reference evidence="8" key="2">
    <citation type="submission" date="2021-04" db="EMBL/GenBank/DDBJ databases">
        <authorList>
            <person name="Zhang T."/>
            <person name="Zhang Y."/>
            <person name="Lu D."/>
            <person name="Zuo D."/>
            <person name="Du Z."/>
        </authorList>
    </citation>
    <scope>NUCLEOTIDE SEQUENCE</scope>
    <source>
        <strain evidence="8">JR1</strain>
    </source>
</reference>
<dbReference type="PANTHER" id="PTHR43673:SF2">
    <property type="entry name" value="NITROREDUCTASE"/>
    <property type="match status" value="1"/>
</dbReference>
<dbReference type="Proteomes" id="UP000679220">
    <property type="component" value="Unassembled WGS sequence"/>
</dbReference>
<evidence type="ECO:0000256" key="4">
    <source>
        <dbReference type="ARBA" id="ARBA00022643"/>
    </source>
</evidence>
<name>A0A941F6J3_9BACT</name>
<protein>
    <submittedName>
        <fullName evidence="8">Nitroreductase family protein</fullName>
    </submittedName>
</protein>
<dbReference type="InterPro" id="IPR029478">
    <property type="entry name" value="TM1586_NiRdase"/>
</dbReference>
<evidence type="ECO:0000256" key="1">
    <source>
        <dbReference type="ARBA" id="ARBA00001917"/>
    </source>
</evidence>
<dbReference type="Pfam" id="PF14512">
    <property type="entry name" value="TM1586_NiRdase"/>
    <property type="match status" value="1"/>
</dbReference>
<dbReference type="CDD" id="cd20609">
    <property type="entry name" value="nitroreductase"/>
    <property type="match status" value="1"/>
</dbReference>
<dbReference type="GO" id="GO:0016491">
    <property type="term" value="F:oxidoreductase activity"/>
    <property type="evidence" value="ECO:0007669"/>
    <property type="project" value="UniProtKB-KW"/>
</dbReference>
<evidence type="ECO:0000259" key="7">
    <source>
        <dbReference type="Pfam" id="PF14512"/>
    </source>
</evidence>
<feature type="domain" description="Putative nitroreductase TM1586" evidence="7">
    <location>
        <begin position="96"/>
        <end position="166"/>
    </location>
</feature>
<comment type="cofactor">
    <cofactor evidence="1">
        <name>FMN</name>
        <dbReference type="ChEBI" id="CHEBI:58210"/>
    </cofactor>
</comment>
<dbReference type="InterPro" id="IPR029479">
    <property type="entry name" value="Nitroreductase"/>
</dbReference>
<gene>
    <name evidence="8" type="ORF">KDU71_17240</name>
</gene>
<comment type="similarity">
    <text evidence="2">Belongs to the nitroreductase family.</text>
</comment>
<feature type="domain" description="Nitroreductase" evidence="6">
    <location>
        <begin position="7"/>
        <end position="61"/>
    </location>
</feature>
<keyword evidence="4" id="KW-0288">FMN</keyword>
<dbReference type="PANTHER" id="PTHR43673">
    <property type="entry name" value="NAD(P)H NITROREDUCTASE YDGI-RELATED"/>
    <property type="match status" value="1"/>
</dbReference>
<evidence type="ECO:0000313" key="8">
    <source>
        <dbReference type="EMBL" id="MBR8537317.1"/>
    </source>
</evidence>
<comment type="caution">
    <text evidence="8">The sequence shown here is derived from an EMBL/GenBank/DDBJ whole genome shotgun (WGS) entry which is preliminary data.</text>
</comment>
<dbReference type="EMBL" id="JAGTAR010000030">
    <property type="protein sequence ID" value="MBR8537317.1"/>
    <property type="molecule type" value="Genomic_DNA"/>
</dbReference>
<dbReference type="SUPFAM" id="SSF55469">
    <property type="entry name" value="FMN-dependent nitroreductase-like"/>
    <property type="match status" value="1"/>
</dbReference>
<sequence>MHFNQLLRERYSVREYKPLKVSKALLIEVLEAGRMAPSAANRQPWSFILVSDDANLEKIKECYDREWFKAAPQVIVICGNHEMAWKRSFDQKDHTDVDASIAIDHMTLRATELGLGTCWICHFDPEKVRKVMQLPEHIEPIALLPIGYPQESKAPQKKRKPFSEVAFDEVYGKPLMK</sequence>
<dbReference type="Pfam" id="PF00881">
    <property type="entry name" value="Nitroreductase"/>
    <property type="match status" value="1"/>
</dbReference>
<keyword evidence="3" id="KW-0285">Flavoprotein</keyword>
<evidence type="ECO:0000256" key="2">
    <source>
        <dbReference type="ARBA" id="ARBA00007118"/>
    </source>
</evidence>
<keyword evidence="9" id="KW-1185">Reference proteome</keyword>
<organism evidence="8 9">
    <name type="scientific">Carboxylicivirga sediminis</name>
    <dbReference type="NCBI Taxonomy" id="2006564"/>
    <lineage>
        <taxon>Bacteria</taxon>
        <taxon>Pseudomonadati</taxon>
        <taxon>Bacteroidota</taxon>
        <taxon>Bacteroidia</taxon>
        <taxon>Marinilabiliales</taxon>
        <taxon>Marinilabiliaceae</taxon>
        <taxon>Carboxylicivirga</taxon>
    </lineage>
</organism>
<reference evidence="8" key="1">
    <citation type="journal article" date="2018" name="Int. J. Syst. Evol. Microbiol.">
        <title>Carboxylicivirga sediminis sp. nov., isolated from coastal sediment.</title>
        <authorList>
            <person name="Wang F.Q."/>
            <person name="Ren L.H."/>
            <person name="Zou R.J."/>
            <person name="Sun Y.Z."/>
            <person name="Liu X.J."/>
            <person name="Jiang F."/>
            <person name="Liu L.J."/>
        </authorList>
    </citation>
    <scope>NUCLEOTIDE SEQUENCE</scope>
    <source>
        <strain evidence="8">JR1</strain>
    </source>
</reference>
<evidence type="ECO:0000259" key="6">
    <source>
        <dbReference type="Pfam" id="PF00881"/>
    </source>
</evidence>
<proteinExistence type="inferred from homology"/>
<keyword evidence="5" id="KW-0560">Oxidoreductase</keyword>